<name>A0A2W5KTW8_9GAMM</name>
<dbReference type="GO" id="GO:0005829">
    <property type="term" value="C:cytosol"/>
    <property type="evidence" value="ECO:0007669"/>
    <property type="project" value="TreeGrafter"/>
</dbReference>
<evidence type="ECO:0000256" key="4">
    <source>
        <dbReference type="ARBA" id="ARBA00022741"/>
    </source>
</evidence>
<comment type="pathway">
    <text evidence="1">Cofactor biosynthesis; thiamine diphosphate biosynthesis.</text>
</comment>
<dbReference type="InterPro" id="IPR013749">
    <property type="entry name" value="PM/HMP-P_kinase-1"/>
</dbReference>
<evidence type="ECO:0000259" key="7">
    <source>
        <dbReference type="Pfam" id="PF08543"/>
    </source>
</evidence>
<proteinExistence type="predicted"/>
<gene>
    <name evidence="8" type="primary">thiD</name>
    <name evidence="8" type="ORF">DI564_02885</name>
</gene>
<reference evidence="8 9" key="1">
    <citation type="submission" date="2017-08" db="EMBL/GenBank/DDBJ databases">
        <title>Infants hospitalized years apart are colonized by the same room-sourced microbial strains.</title>
        <authorList>
            <person name="Brooks B."/>
            <person name="Olm M.R."/>
            <person name="Firek B.A."/>
            <person name="Baker R."/>
            <person name="Thomas B.C."/>
            <person name="Morowitz M.J."/>
            <person name="Banfield J.F."/>
        </authorList>
    </citation>
    <scope>NUCLEOTIDE SEQUENCE [LARGE SCALE GENOMIC DNA]</scope>
    <source>
        <strain evidence="8">S2_005_003_R2_42</strain>
    </source>
</reference>
<keyword evidence="6" id="KW-0067">ATP-binding</keyword>
<dbReference type="NCBIfam" id="TIGR00097">
    <property type="entry name" value="HMP-P_kinase"/>
    <property type="match status" value="1"/>
</dbReference>
<dbReference type="InterPro" id="IPR004399">
    <property type="entry name" value="HMP/HMP-P_kinase_dom"/>
</dbReference>
<dbReference type="GO" id="GO:0008902">
    <property type="term" value="F:hydroxymethylpyrimidine kinase activity"/>
    <property type="evidence" value="ECO:0007669"/>
    <property type="project" value="UniProtKB-EC"/>
</dbReference>
<accession>A0A2W5KTW8</accession>
<dbReference type="EMBL" id="QFPO01000003">
    <property type="protein sequence ID" value="PZQ18275.1"/>
    <property type="molecule type" value="Genomic_DNA"/>
</dbReference>
<dbReference type="FunFam" id="3.40.1190.20:FF:000003">
    <property type="entry name" value="Phosphomethylpyrimidine kinase ThiD"/>
    <property type="match status" value="1"/>
</dbReference>
<evidence type="ECO:0000256" key="6">
    <source>
        <dbReference type="ARBA" id="ARBA00022840"/>
    </source>
</evidence>
<keyword evidence="4" id="KW-0547">Nucleotide-binding</keyword>
<dbReference type="PANTHER" id="PTHR20858:SF17">
    <property type="entry name" value="HYDROXYMETHYLPYRIMIDINE_PHOSPHOMETHYLPYRIMIDINE KINASE THI20-RELATED"/>
    <property type="match status" value="1"/>
</dbReference>
<dbReference type="PANTHER" id="PTHR20858">
    <property type="entry name" value="PHOSPHOMETHYLPYRIMIDINE KINASE"/>
    <property type="match status" value="1"/>
</dbReference>
<keyword evidence="5 8" id="KW-0418">Kinase</keyword>
<dbReference type="SUPFAM" id="SSF53613">
    <property type="entry name" value="Ribokinase-like"/>
    <property type="match status" value="1"/>
</dbReference>
<dbReference type="UniPathway" id="UPA00060">
    <property type="reaction ID" value="UER00138"/>
</dbReference>
<evidence type="ECO:0000256" key="5">
    <source>
        <dbReference type="ARBA" id="ARBA00022777"/>
    </source>
</evidence>
<protein>
    <recommendedName>
        <fullName evidence="2">hydroxymethylpyrimidine kinase</fullName>
        <ecNumber evidence="2">2.7.1.49</ecNumber>
    </recommendedName>
</protein>
<evidence type="ECO:0000256" key="2">
    <source>
        <dbReference type="ARBA" id="ARBA00012135"/>
    </source>
</evidence>
<dbReference type="Gene3D" id="3.40.1190.20">
    <property type="match status" value="1"/>
</dbReference>
<dbReference type="AlphaFoldDB" id="A0A2W5KTW8"/>
<comment type="caution">
    <text evidence="8">The sequence shown here is derived from an EMBL/GenBank/DDBJ whole genome shotgun (WGS) entry which is preliminary data.</text>
</comment>
<sequence>MTRPVSRRARRAPPAVLTIAGSDSGGGAGIQADLKTFAAFGAHGLCAITAVTAQNTRTVSAIQQISPDLLRGQIDAVFDDFAVAAVKIGMLGSATAVRTVAAALNERPAVPVVLDPVMVATSGAALAGTTMSAALQRHLLGRADLLTPNLPEAERLLGRAIGDRRGMREAARALRELGCRAVLLKGGHLPGRRIGDLLLDEHGESWFEHARLPGEGHGTGCTLAAAVAAGLAWRRPLGEAVAGAIDYVHRAFAAGYRPGRGALVVLDHGVQVPPMD</sequence>
<evidence type="ECO:0000256" key="1">
    <source>
        <dbReference type="ARBA" id="ARBA00004948"/>
    </source>
</evidence>
<dbReference type="GO" id="GO:0009229">
    <property type="term" value="P:thiamine diphosphate biosynthetic process"/>
    <property type="evidence" value="ECO:0007669"/>
    <property type="project" value="UniProtKB-UniPathway"/>
</dbReference>
<evidence type="ECO:0000256" key="3">
    <source>
        <dbReference type="ARBA" id="ARBA00022679"/>
    </source>
</evidence>
<dbReference type="Proteomes" id="UP000249046">
    <property type="component" value="Unassembled WGS sequence"/>
</dbReference>
<dbReference type="InterPro" id="IPR029056">
    <property type="entry name" value="Ribokinase-like"/>
</dbReference>
<dbReference type="GO" id="GO:0008972">
    <property type="term" value="F:phosphomethylpyrimidine kinase activity"/>
    <property type="evidence" value="ECO:0007669"/>
    <property type="project" value="InterPro"/>
</dbReference>
<dbReference type="Pfam" id="PF08543">
    <property type="entry name" value="Phos_pyr_kin"/>
    <property type="match status" value="1"/>
</dbReference>
<evidence type="ECO:0000313" key="8">
    <source>
        <dbReference type="EMBL" id="PZQ18275.1"/>
    </source>
</evidence>
<evidence type="ECO:0000313" key="9">
    <source>
        <dbReference type="Proteomes" id="UP000249046"/>
    </source>
</evidence>
<dbReference type="CDD" id="cd01169">
    <property type="entry name" value="HMPP_kinase"/>
    <property type="match status" value="1"/>
</dbReference>
<keyword evidence="3" id="KW-0808">Transferase</keyword>
<dbReference type="GO" id="GO:0005524">
    <property type="term" value="F:ATP binding"/>
    <property type="evidence" value="ECO:0007669"/>
    <property type="project" value="UniProtKB-KW"/>
</dbReference>
<organism evidence="8 9">
    <name type="scientific">Rhodanobacter denitrificans</name>
    <dbReference type="NCBI Taxonomy" id="666685"/>
    <lineage>
        <taxon>Bacteria</taxon>
        <taxon>Pseudomonadati</taxon>
        <taxon>Pseudomonadota</taxon>
        <taxon>Gammaproteobacteria</taxon>
        <taxon>Lysobacterales</taxon>
        <taxon>Rhodanobacteraceae</taxon>
        <taxon>Rhodanobacter</taxon>
    </lineage>
</organism>
<dbReference type="EC" id="2.7.1.49" evidence="2"/>
<feature type="domain" description="Pyridoxamine kinase/Phosphomethylpyrimidine kinase" evidence="7">
    <location>
        <begin position="23"/>
        <end position="263"/>
    </location>
</feature>
<dbReference type="GO" id="GO:0009228">
    <property type="term" value="P:thiamine biosynthetic process"/>
    <property type="evidence" value="ECO:0007669"/>
    <property type="project" value="InterPro"/>
</dbReference>